<organism evidence="2 3">
    <name type="scientific">Datura stramonium</name>
    <name type="common">Jimsonweed</name>
    <name type="synonym">Common thornapple</name>
    <dbReference type="NCBI Taxonomy" id="4076"/>
    <lineage>
        <taxon>Eukaryota</taxon>
        <taxon>Viridiplantae</taxon>
        <taxon>Streptophyta</taxon>
        <taxon>Embryophyta</taxon>
        <taxon>Tracheophyta</taxon>
        <taxon>Spermatophyta</taxon>
        <taxon>Magnoliopsida</taxon>
        <taxon>eudicotyledons</taxon>
        <taxon>Gunneridae</taxon>
        <taxon>Pentapetalae</taxon>
        <taxon>asterids</taxon>
        <taxon>lamiids</taxon>
        <taxon>Solanales</taxon>
        <taxon>Solanaceae</taxon>
        <taxon>Solanoideae</taxon>
        <taxon>Datureae</taxon>
        <taxon>Datura</taxon>
    </lineage>
</organism>
<accession>A0ABS8VDP7</accession>
<comment type="caution">
    <text evidence="2">The sequence shown here is derived from an EMBL/GenBank/DDBJ whole genome shotgun (WGS) entry which is preliminary data.</text>
</comment>
<feature type="region of interest" description="Disordered" evidence="1">
    <location>
        <begin position="17"/>
        <end position="40"/>
    </location>
</feature>
<evidence type="ECO:0000256" key="1">
    <source>
        <dbReference type="SAM" id="MobiDB-lite"/>
    </source>
</evidence>
<keyword evidence="3" id="KW-1185">Reference proteome</keyword>
<dbReference type="EMBL" id="JACEIK010004344">
    <property type="protein sequence ID" value="MCD9645138.1"/>
    <property type="molecule type" value="Genomic_DNA"/>
</dbReference>
<feature type="non-terminal residue" evidence="2">
    <location>
        <position position="1"/>
    </location>
</feature>
<protein>
    <submittedName>
        <fullName evidence="2">Uncharacterized protein</fullName>
    </submittedName>
</protein>
<evidence type="ECO:0000313" key="2">
    <source>
        <dbReference type="EMBL" id="MCD9645138.1"/>
    </source>
</evidence>
<dbReference type="Proteomes" id="UP000823775">
    <property type="component" value="Unassembled WGS sequence"/>
</dbReference>
<proteinExistence type="predicted"/>
<sequence>SWWPITPLTVELTSRHTFDGGVDNRQSDDGPSPVPSRSDFPSLWVMEVLMDRQMSDDPSR</sequence>
<gene>
    <name evidence="2" type="ORF">HAX54_033842</name>
</gene>
<evidence type="ECO:0000313" key="3">
    <source>
        <dbReference type="Proteomes" id="UP000823775"/>
    </source>
</evidence>
<name>A0ABS8VDP7_DATST</name>
<reference evidence="2 3" key="1">
    <citation type="journal article" date="2021" name="BMC Genomics">
        <title>Datura genome reveals duplications of psychoactive alkaloid biosynthetic genes and high mutation rate following tissue culture.</title>
        <authorList>
            <person name="Rajewski A."/>
            <person name="Carter-House D."/>
            <person name="Stajich J."/>
            <person name="Litt A."/>
        </authorList>
    </citation>
    <scope>NUCLEOTIDE SEQUENCE [LARGE SCALE GENOMIC DNA]</scope>
    <source>
        <strain evidence="2">AR-01</strain>
    </source>
</reference>